<name>A0A8H4PV72_9HYPO</name>
<feature type="region of interest" description="Disordered" evidence="1">
    <location>
        <begin position="1"/>
        <end position="39"/>
    </location>
</feature>
<accession>A0A8H4PV72</accession>
<evidence type="ECO:0000313" key="2">
    <source>
        <dbReference type="EMBL" id="KAF4511059.1"/>
    </source>
</evidence>
<evidence type="ECO:0008006" key="4">
    <source>
        <dbReference type="Google" id="ProtNLM"/>
    </source>
</evidence>
<dbReference type="OrthoDB" id="4966at2759"/>
<reference evidence="2 3" key="1">
    <citation type="journal article" date="2020" name="Genome Biol. Evol.">
        <title>A new high-quality draft genome assembly of the Chinese cordyceps Ophiocordyceps sinensis.</title>
        <authorList>
            <person name="Shu R."/>
            <person name="Zhang J."/>
            <person name="Meng Q."/>
            <person name="Zhang H."/>
            <person name="Zhou G."/>
            <person name="Li M."/>
            <person name="Wu P."/>
            <person name="Zhao Y."/>
            <person name="Chen C."/>
            <person name="Qin Q."/>
        </authorList>
    </citation>
    <scope>NUCLEOTIDE SEQUENCE [LARGE SCALE GENOMIC DNA]</scope>
    <source>
        <strain evidence="2 3">IOZ07</strain>
    </source>
</reference>
<feature type="compositionally biased region" description="Basic and acidic residues" evidence="1">
    <location>
        <begin position="115"/>
        <end position="124"/>
    </location>
</feature>
<feature type="compositionally biased region" description="Basic and acidic residues" evidence="1">
    <location>
        <begin position="565"/>
        <end position="576"/>
    </location>
</feature>
<sequence length="743" mass="84002">MSDHGFHTPQDQDQDQEMYDMELPLDPGSFRRNARAHGLSEEEADVLMQLTLQKLREAMASRRQGEPVTALQIVEAVQQHAAEEAERGRESKRQAAQHEEHLFDAMCEAELGGGPEHEGLDTKGKGKQACTGAAAHDASAGRDSKRHKVTDGGLEEYFGPGERLQATGADASFSLKHHGQDLITALCQRVELAVEIAKHLGPEDLLKLYSVSRAFHDSLDGHLLSSIRQVLAYKAAEAGNIFQFRLYRRLLVPDPAGRTWGELLGTRASSSRADDRQVRSVPGLRYLQLVLVRDRCCRDILAVLARHGHRTPPGMYKTLLRMWLLMEISTSHQRRALLRNQELWTDVDLYNAQLFIVKLGMHFNDPVYGPLTFDIPSLVLGQKGLYFLWQVLMRNKFTTPEEILDAKVRYDFEIPPDHGGHEFSDLNVYGVPFCDVGIGHMEGWGRGRGHLMRPDELVPYEAVVRGLELDEHLMHMMTWGYFDWHTGENLVPTEDEMYMSDDERVLAHMDTSHLWQKKHALKKRWNALTPEQQSEIRAKDEDDALRALAWASDQPSAAEAEAEDQDKPPTLDDEINRGFIIPARVPARVPPRPGQPEASSLPAPTTSWAEFGTQVLMSLPVEIQGDQLLRAEAMHNYRALSEDPAAEWDWQAWLEQEEHGGEAGSAATSGETEEDVSMAEDDDDFDMGSERDEYDDDDDDENEDGHEQDEAEGIWNEADLERYVEDFFDHVMMEDGVDPEHHV</sequence>
<protein>
    <recommendedName>
        <fullName evidence="4">Histidine kinase group protein</fullName>
    </recommendedName>
</protein>
<feature type="region of interest" description="Disordered" evidence="1">
    <location>
        <begin position="111"/>
        <end position="147"/>
    </location>
</feature>
<feature type="region of interest" description="Disordered" evidence="1">
    <location>
        <begin position="657"/>
        <end position="718"/>
    </location>
</feature>
<gene>
    <name evidence="2" type="ORF">G6O67_002894</name>
</gene>
<evidence type="ECO:0000256" key="1">
    <source>
        <dbReference type="SAM" id="MobiDB-lite"/>
    </source>
</evidence>
<keyword evidence="3" id="KW-1185">Reference proteome</keyword>
<proteinExistence type="predicted"/>
<organism evidence="2 3">
    <name type="scientific">Ophiocordyceps sinensis</name>
    <dbReference type="NCBI Taxonomy" id="72228"/>
    <lineage>
        <taxon>Eukaryota</taxon>
        <taxon>Fungi</taxon>
        <taxon>Dikarya</taxon>
        <taxon>Ascomycota</taxon>
        <taxon>Pezizomycotina</taxon>
        <taxon>Sordariomycetes</taxon>
        <taxon>Hypocreomycetidae</taxon>
        <taxon>Hypocreales</taxon>
        <taxon>Ophiocordycipitaceae</taxon>
        <taxon>Ophiocordyceps</taxon>
    </lineage>
</organism>
<dbReference type="AlphaFoldDB" id="A0A8H4PV72"/>
<evidence type="ECO:0000313" key="3">
    <source>
        <dbReference type="Proteomes" id="UP000557566"/>
    </source>
</evidence>
<feature type="compositionally biased region" description="Acidic residues" evidence="1">
    <location>
        <begin position="671"/>
        <end position="712"/>
    </location>
</feature>
<comment type="caution">
    <text evidence="2">The sequence shown here is derived from an EMBL/GenBank/DDBJ whole genome shotgun (WGS) entry which is preliminary data.</text>
</comment>
<dbReference type="EMBL" id="JAAVMX010000003">
    <property type="protein sequence ID" value="KAF4511059.1"/>
    <property type="molecule type" value="Genomic_DNA"/>
</dbReference>
<feature type="region of interest" description="Disordered" evidence="1">
    <location>
        <begin position="552"/>
        <end position="605"/>
    </location>
</feature>
<dbReference type="Proteomes" id="UP000557566">
    <property type="component" value="Unassembled WGS sequence"/>
</dbReference>